<protein>
    <submittedName>
        <fullName evidence="1">Uncharacterized protein</fullName>
    </submittedName>
</protein>
<reference evidence="1 2" key="1">
    <citation type="submission" date="2019-12" db="EMBL/GenBank/DDBJ databases">
        <title>Deinococcus sp. HMF7620 Genome sequencing and assembly.</title>
        <authorList>
            <person name="Kang H."/>
            <person name="Kim H."/>
            <person name="Joh K."/>
        </authorList>
    </citation>
    <scope>NUCLEOTIDE SEQUENCE [LARGE SCALE GENOMIC DNA]</scope>
    <source>
        <strain evidence="1 2">HMF7620</strain>
    </source>
</reference>
<organism evidence="1 2">
    <name type="scientific">Deinococcus arboris</name>
    <dbReference type="NCBI Taxonomy" id="2682977"/>
    <lineage>
        <taxon>Bacteria</taxon>
        <taxon>Thermotogati</taxon>
        <taxon>Deinococcota</taxon>
        <taxon>Deinococci</taxon>
        <taxon>Deinococcales</taxon>
        <taxon>Deinococcaceae</taxon>
        <taxon>Deinococcus</taxon>
    </lineage>
</organism>
<proteinExistence type="predicted"/>
<accession>A0A7C9IE06</accession>
<sequence>MGRACTVTQAATALGLGVTATYKLVQRYVRLGLVWESHCEERAGRALRFYQAPPAFYVPFSVRPFEEMGRLNRAAQLHEFEQNLQRAMNTRAWTQWGTLTCATPAGDWYYEFVSQDGRIFQPQADDSPRILAGWNRVSLTSAEAQTLQQQLLALVRPYFNRPEQGETYQLGVFLSPERVQ</sequence>
<dbReference type="EMBL" id="WQLB01000033">
    <property type="protein sequence ID" value="MVN88706.1"/>
    <property type="molecule type" value="Genomic_DNA"/>
</dbReference>
<gene>
    <name evidence="1" type="ORF">GO986_18370</name>
</gene>
<comment type="caution">
    <text evidence="1">The sequence shown here is derived from an EMBL/GenBank/DDBJ whole genome shotgun (WGS) entry which is preliminary data.</text>
</comment>
<evidence type="ECO:0000313" key="1">
    <source>
        <dbReference type="EMBL" id="MVN88706.1"/>
    </source>
</evidence>
<name>A0A7C9IE06_9DEIO</name>
<dbReference type="Proteomes" id="UP000483286">
    <property type="component" value="Unassembled WGS sequence"/>
</dbReference>
<evidence type="ECO:0000313" key="2">
    <source>
        <dbReference type="Proteomes" id="UP000483286"/>
    </source>
</evidence>
<keyword evidence="2" id="KW-1185">Reference proteome</keyword>
<dbReference type="AlphaFoldDB" id="A0A7C9IE06"/>